<keyword evidence="4" id="KW-1185">Reference proteome</keyword>
<reference evidence="4" key="1">
    <citation type="submission" date="2020-01" db="EMBL/GenBank/DDBJ databases">
        <title>'Steroidobacter agaridevorans' sp. nov., agar-degrading bacteria isolated from rhizosphere soils.</title>
        <authorList>
            <person name="Ikenaga M."/>
            <person name="Kataoka M."/>
            <person name="Murouchi A."/>
            <person name="Katsuragi S."/>
            <person name="Sakai M."/>
        </authorList>
    </citation>
    <scope>NUCLEOTIDE SEQUENCE [LARGE SCALE GENOMIC DNA]</scope>
    <source>
        <strain evidence="4">YU21-B</strain>
    </source>
</reference>
<dbReference type="GO" id="GO:0016787">
    <property type="term" value="F:hydrolase activity"/>
    <property type="evidence" value="ECO:0007669"/>
    <property type="project" value="UniProtKB-KW"/>
</dbReference>
<comment type="caution">
    <text evidence="3">The sequence shown here is derived from an EMBL/GenBank/DDBJ whole genome shotgun (WGS) entry which is preliminary data.</text>
</comment>
<dbReference type="PANTHER" id="PTHR11080">
    <property type="entry name" value="PYRAZINAMIDASE/NICOTINAMIDASE"/>
    <property type="match status" value="1"/>
</dbReference>
<dbReference type="InterPro" id="IPR036380">
    <property type="entry name" value="Isochorismatase-like_sf"/>
</dbReference>
<name>A0A829YJ03_9GAMM</name>
<dbReference type="PANTHER" id="PTHR11080:SF2">
    <property type="entry name" value="LD05707P"/>
    <property type="match status" value="1"/>
</dbReference>
<dbReference type="SUPFAM" id="SSF52499">
    <property type="entry name" value="Isochorismatase-like hydrolases"/>
    <property type="match status" value="1"/>
</dbReference>
<protein>
    <recommendedName>
        <fullName evidence="5">Cysteine hydrolase</fullName>
    </recommendedName>
</protein>
<dbReference type="Gene3D" id="3.40.50.850">
    <property type="entry name" value="Isochorismatase-like"/>
    <property type="match status" value="1"/>
</dbReference>
<proteinExistence type="inferred from homology"/>
<evidence type="ECO:0008006" key="5">
    <source>
        <dbReference type="Google" id="ProtNLM"/>
    </source>
</evidence>
<accession>A0A829YJ03</accession>
<gene>
    <name evidence="3" type="ORF">GCM10011487_48320</name>
</gene>
<evidence type="ECO:0000256" key="1">
    <source>
        <dbReference type="ARBA" id="ARBA00006336"/>
    </source>
</evidence>
<evidence type="ECO:0000256" key="2">
    <source>
        <dbReference type="ARBA" id="ARBA00022801"/>
    </source>
</evidence>
<keyword evidence="2" id="KW-0378">Hydrolase</keyword>
<dbReference type="Proteomes" id="UP000445000">
    <property type="component" value="Unassembled WGS sequence"/>
</dbReference>
<organism evidence="3 4">
    <name type="scientific">Steroidobacter agaridevorans</name>
    <dbReference type="NCBI Taxonomy" id="2695856"/>
    <lineage>
        <taxon>Bacteria</taxon>
        <taxon>Pseudomonadati</taxon>
        <taxon>Pseudomonadota</taxon>
        <taxon>Gammaproteobacteria</taxon>
        <taxon>Steroidobacterales</taxon>
        <taxon>Steroidobacteraceae</taxon>
        <taxon>Steroidobacter</taxon>
    </lineage>
</organism>
<dbReference type="AlphaFoldDB" id="A0A829YJ03"/>
<dbReference type="InterPro" id="IPR052347">
    <property type="entry name" value="Isochorismatase_Nicotinamidase"/>
</dbReference>
<comment type="similarity">
    <text evidence="1">Belongs to the isochorismatase family.</text>
</comment>
<dbReference type="EMBL" id="BLJN01000005">
    <property type="protein sequence ID" value="GFE82832.1"/>
    <property type="molecule type" value="Genomic_DNA"/>
</dbReference>
<evidence type="ECO:0000313" key="4">
    <source>
        <dbReference type="Proteomes" id="UP000445000"/>
    </source>
</evidence>
<evidence type="ECO:0000313" key="3">
    <source>
        <dbReference type="EMBL" id="GFE82832.1"/>
    </source>
</evidence>
<dbReference type="RefSeq" id="WP_161814474.1">
    <property type="nucleotide sequence ID" value="NZ_BLJN01000005.1"/>
</dbReference>
<sequence length="269" mass="29305">MNTLLIIDPQNDFCDRQGTLFVPGAGEDMQRLAGFVREARGRLGEVVVTLDSHPSVAIERPTFWKRADGEPVAPFTQITHAQAAAGEYAPIDSSLLPQVLNYLQALESQGRYKLMVWPVHCVIGAWGHNIHGAVLEAVGEWETQVQRGAFKVLKGQNPLTEQYSAVRAEVPRADDPRTLTNHELIEKCRPNSGVLFVAGEAASHCVAATLEHLFESFSDEEIGRVVLLEDCMSSVTGFESNGKACIDGALARGARAMTSVQALSEIPRN</sequence>